<dbReference type="Proteomes" id="UP001219934">
    <property type="component" value="Unassembled WGS sequence"/>
</dbReference>
<feature type="compositionally biased region" description="Polar residues" evidence="1">
    <location>
        <begin position="110"/>
        <end position="122"/>
    </location>
</feature>
<sequence>VRAPAAVDDGQAVGLAAGQPDVIIPVCQASVCLSATCLGCLLLLEGVWRQKAKGGKETQEEITTVQSTYYGAVAVGGYGAASSQCDDKLQRNPFTQLEAQGPRSSRRTPGPSTQTTPMYKIV</sequence>
<protein>
    <submittedName>
        <fullName evidence="3">Uncharacterized protein</fullName>
    </submittedName>
</protein>
<name>A0AAD6AHM1_9TELE</name>
<gene>
    <name evidence="3" type="ORF">JOQ06_018275</name>
</gene>
<feature type="transmembrane region" description="Helical" evidence="2">
    <location>
        <begin position="22"/>
        <end position="44"/>
    </location>
</feature>
<evidence type="ECO:0000313" key="4">
    <source>
        <dbReference type="Proteomes" id="UP001219934"/>
    </source>
</evidence>
<proteinExistence type="predicted"/>
<feature type="non-terminal residue" evidence="3">
    <location>
        <position position="122"/>
    </location>
</feature>
<keyword evidence="2" id="KW-1133">Transmembrane helix</keyword>
<keyword evidence="2" id="KW-0812">Transmembrane</keyword>
<dbReference type="AlphaFoldDB" id="A0AAD6AHM1"/>
<evidence type="ECO:0000256" key="1">
    <source>
        <dbReference type="SAM" id="MobiDB-lite"/>
    </source>
</evidence>
<comment type="caution">
    <text evidence="3">The sequence shown here is derived from an EMBL/GenBank/DDBJ whole genome shotgun (WGS) entry which is preliminary data.</text>
</comment>
<keyword evidence="2" id="KW-0472">Membrane</keyword>
<accession>A0AAD6AHM1</accession>
<evidence type="ECO:0000313" key="3">
    <source>
        <dbReference type="EMBL" id="KAJ4925549.1"/>
    </source>
</evidence>
<organism evidence="3 4">
    <name type="scientific">Pogonophryne albipinna</name>
    <dbReference type="NCBI Taxonomy" id="1090488"/>
    <lineage>
        <taxon>Eukaryota</taxon>
        <taxon>Metazoa</taxon>
        <taxon>Chordata</taxon>
        <taxon>Craniata</taxon>
        <taxon>Vertebrata</taxon>
        <taxon>Euteleostomi</taxon>
        <taxon>Actinopterygii</taxon>
        <taxon>Neopterygii</taxon>
        <taxon>Teleostei</taxon>
        <taxon>Neoteleostei</taxon>
        <taxon>Acanthomorphata</taxon>
        <taxon>Eupercaria</taxon>
        <taxon>Perciformes</taxon>
        <taxon>Notothenioidei</taxon>
        <taxon>Pogonophryne</taxon>
    </lineage>
</organism>
<reference evidence="3" key="1">
    <citation type="submission" date="2022-11" db="EMBL/GenBank/DDBJ databases">
        <title>Chromosome-level genome of Pogonophryne albipinna.</title>
        <authorList>
            <person name="Jo E."/>
        </authorList>
    </citation>
    <scope>NUCLEOTIDE SEQUENCE</scope>
    <source>
        <strain evidence="3">SGF0006</strain>
        <tissue evidence="3">Muscle</tissue>
    </source>
</reference>
<dbReference type="EMBL" id="JAPTMU010000021">
    <property type="protein sequence ID" value="KAJ4925549.1"/>
    <property type="molecule type" value="Genomic_DNA"/>
</dbReference>
<feature type="region of interest" description="Disordered" evidence="1">
    <location>
        <begin position="91"/>
        <end position="122"/>
    </location>
</feature>
<keyword evidence="4" id="KW-1185">Reference proteome</keyword>
<evidence type="ECO:0000256" key="2">
    <source>
        <dbReference type="SAM" id="Phobius"/>
    </source>
</evidence>
<feature type="non-terminal residue" evidence="3">
    <location>
        <position position="1"/>
    </location>
</feature>